<keyword evidence="2 5" id="KW-0812">Transmembrane</keyword>
<dbReference type="RefSeq" id="WP_035717243.1">
    <property type="nucleotide sequence ID" value="NZ_CBCRUM010000008.1"/>
</dbReference>
<feature type="transmembrane region" description="Helical" evidence="5">
    <location>
        <begin position="100"/>
        <end position="121"/>
    </location>
</feature>
<organism evidence="6 7">
    <name type="scientific">Flavobacterium succinicans</name>
    <dbReference type="NCBI Taxonomy" id="29536"/>
    <lineage>
        <taxon>Bacteria</taxon>
        <taxon>Pseudomonadati</taxon>
        <taxon>Bacteroidota</taxon>
        <taxon>Flavobacteriia</taxon>
        <taxon>Flavobacteriales</taxon>
        <taxon>Flavobacteriaceae</taxon>
        <taxon>Flavobacterium</taxon>
    </lineage>
</organism>
<evidence type="ECO:0000256" key="3">
    <source>
        <dbReference type="ARBA" id="ARBA00022989"/>
    </source>
</evidence>
<evidence type="ECO:0000256" key="5">
    <source>
        <dbReference type="RuleBase" id="RU363041"/>
    </source>
</evidence>
<feature type="transmembrane region" description="Helical" evidence="5">
    <location>
        <begin position="75"/>
        <end position="94"/>
    </location>
</feature>
<dbReference type="eggNOG" id="COG0730">
    <property type="taxonomic scope" value="Bacteria"/>
</dbReference>
<dbReference type="EMBL" id="FOUT01000002">
    <property type="protein sequence ID" value="SFM77008.1"/>
    <property type="molecule type" value="Genomic_DNA"/>
</dbReference>
<dbReference type="Pfam" id="PF01925">
    <property type="entry name" value="TauE"/>
    <property type="match status" value="1"/>
</dbReference>
<dbReference type="AlphaFoldDB" id="A0A1I4TJQ2"/>
<proteinExistence type="inferred from homology"/>
<dbReference type="GO" id="GO:0005886">
    <property type="term" value="C:plasma membrane"/>
    <property type="evidence" value="ECO:0007669"/>
    <property type="project" value="UniProtKB-SubCell"/>
</dbReference>
<evidence type="ECO:0000256" key="1">
    <source>
        <dbReference type="ARBA" id="ARBA00004141"/>
    </source>
</evidence>
<feature type="transmembrane region" description="Helical" evidence="5">
    <location>
        <begin position="51"/>
        <end position="68"/>
    </location>
</feature>
<evidence type="ECO:0000313" key="6">
    <source>
        <dbReference type="EMBL" id="SFM77008.1"/>
    </source>
</evidence>
<comment type="similarity">
    <text evidence="5">Belongs to the 4-toluene sulfonate uptake permease (TSUP) (TC 2.A.102) family.</text>
</comment>
<gene>
    <name evidence="6" type="ORF">SAMN05444143_102154</name>
</gene>
<dbReference type="InterPro" id="IPR051598">
    <property type="entry name" value="TSUP/Inactive_protease-like"/>
</dbReference>
<feature type="transmembrane region" description="Helical" evidence="5">
    <location>
        <begin position="204"/>
        <end position="222"/>
    </location>
</feature>
<evidence type="ECO:0000313" key="7">
    <source>
        <dbReference type="Proteomes" id="UP000182961"/>
    </source>
</evidence>
<dbReference type="InterPro" id="IPR002781">
    <property type="entry name" value="TM_pro_TauE-like"/>
</dbReference>
<feature type="transmembrane region" description="Helical" evidence="5">
    <location>
        <begin position="133"/>
        <end position="162"/>
    </location>
</feature>
<keyword evidence="5" id="KW-1003">Cell membrane</keyword>
<feature type="transmembrane region" description="Helical" evidence="5">
    <location>
        <begin position="174"/>
        <end position="192"/>
    </location>
</feature>
<protein>
    <recommendedName>
        <fullName evidence="5">Probable membrane transporter protein</fullName>
    </recommendedName>
</protein>
<dbReference type="PANTHER" id="PTHR43701:SF5">
    <property type="entry name" value="MEMBRANE TRANSPORTER PROTEIN-RELATED"/>
    <property type="match status" value="1"/>
</dbReference>
<accession>A0A1I4TJQ2</accession>
<keyword evidence="4 5" id="KW-0472">Membrane</keyword>
<dbReference type="PANTHER" id="PTHR43701">
    <property type="entry name" value="MEMBRANE TRANSPORTER PROTEIN MJ0441-RELATED"/>
    <property type="match status" value="1"/>
</dbReference>
<reference evidence="7" key="1">
    <citation type="submission" date="2016-10" db="EMBL/GenBank/DDBJ databases">
        <authorList>
            <person name="Varghese N."/>
            <person name="Submissions S."/>
        </authorList>
    </citation>
    <scope>NUCLEOTIDE SEQUENCE [LARGE SCALE GENOMIC DNA]</scope>
    <source>
        <strain evidence="7">DSM 4002</strain>
    </source>
</reference>
<sequence>MTVALLFDSPLLLLLLPIVAFLYASVGHGGASGYLALMSLFALPMTFMKPTALVLNILVSAVSFYFYYKEKKMNWLLFYPFAITSIPFSFLGGFLTINAFYYKIMLATVLVFAVLRLLGFFGKEITELRAVNLPLALGIGAVIGFLSGLLGIGGGIVLSPVLLLLGWANMKQTAAVSALFILVNSISGLIGFVSKGGIVPEASLPLIGIVFVGGLLGAFFGSKKMNTHQLRYVLALVLGIAILKLYTTA</sequence>
<comment type="subcellular location">
    <subcellularLocation>
        <location evidence="5">Cell membrane</location>
        <topology evidence="5">Multi-pass membrane protein</topology>
    </subcellularLocation>
    <subcellularLocation>
        <location evidence="1">Membrane</location>
        <topology evidence="1">Multi-pass membrane protein</topology>
    </subcellularLocation>
</comment>
<dbReference type="Proteomes" id="UP000182961">
    <property type="component" value="Unassembled WGS sequence"/>
</dbReference>
<evidence type="ECO:0000256" key="2">
    <source>
        <dbReference type="ARBA" id="ARBA00022692"/>
    </source>
</evidence>
<keyword evidence="7" id="KW-1185">Reference proteome</keyword>
<keyword evidence="3 5" id="KW-1133">Transmembrane helix</keyword>
<feature type="transmembrane region" description="Helical" evidence="5">
    <location>
        <begin position="228"/>
        <end position="246"/>
    </location>
</feature>
<name>A0A1I4TJQ2_9FLAO</name>
<evidence type="ECO:0000256" key="4">
    <source>
        <dbReference type="ARBA" id="ARBA00023136"/>
    </source>
</evidence>